<keyword evidence="4" id="KW-1185">Reference proteome</keyword>
<organism evidence="3 4">
    <name type="scientific">Dulcicalothrix desertica PCC 7102</name>
    <dbReference type="NCBI Taxonomy" id="232991"/>
    <lineage>
        <taxon>Bacteria</taxon>
        <taxon>Bacillati</taxon>
        <taxon>Cyanobacteriota</taxon>
        <taxon>Cyanophyceae</taxon>
        <taxon>Nostocales</taxon>
        <taxon>Calotrichaceae</taxon>
        <taxon>Dulcicalothrix</taxon>
    </lineage>
</organism>
<reference evidence="3" key="1">
    <citation type="submission" date="2018-12" db="EMBL/GenBank/DDBJ databases">
        <authorList>
            <person name="Will S."/>
            <person name="Neumann-Schaal M."/>
            <person name="Henke P."/>
        </authorList>
    </citation>
    <scope>NUCLEOTIDE SEQUENCE</scope>
    <source>
        <strain evidence="3">PCC 7102</strain>
    </source>
</reference>
<evidence type="ECO:0000313" key="4">
    <source>
        <dbReference type="Proteomes" id="UP000271624"/>
    </source>
</evidence>
<accession>A0A3S1AJ51</accession>
<dbReference type="PANTHER" id="PTHR46558:SF11">
    <property type="entry name" value="HTH-TYPE TRANSCRIPTIONAL REGULATOR XRE"/>
    <property type="match status" value="1"/>
</dbReference>
<dbReference type="InterPro" id="IPR001387">
    <property type="entry name" value="Cro/C1-type_HTH"/>
</dbReference>
<name>A0A3S1AJ51_9CYAN</name>
<dbReference type="Proteomes" id="UP000271624">
    <property type="component" value="Unassembled WGS sequence"/>
</dbReference>
<reference evidence="3" key="2">
    <citation type="journal article" date="2019" name="Genome Biol. Evol.">
        <title>Day and night: Metabolic profiles and evolutionary relationships of six axenic non-marine cyanobacteria.</title>
        <authorList>
            <person name="Will S.E."/>
            <person name="Henke P."/>
            <person name="Boedeker C."/>
            <person name="Huang S."/>
            <person name="Brinkmann H."/>
            <person name="Rohde M."/>
            <person name="Jarek M."/>
            <person name="Friedl T."/>
            <person name="Seufert S."/>
            <person name="Schumacher M."/>
            <person name="Overmann J."/>
            <person name="Neumann-Schaal M."/>
            <person name="Petersen J."/>
        </authorList>
    </citation>
    <scope>NUCLEOTIDE SEQUENCE [LARGE SCALE GENOMIC DNA]</scope>
    <source>
        <strain evidence="3">PCC 7102</strain>
    </source>
</reference>
<dbReference type="PANTHER" id="PTHR46558">
    <property type="entry name" value="TRACRIPTIONAL REGULATORY PROTEIN-RELATED-RELATED"/>
    <property type="match status" value="1"/>
</dbReference>
<dbReference type="CDD" id="cd00093">
    <property type="entry name" value="HTH_XRE"/>
    <property type="match status" value="1"/>
</dbReference>
<keyword evidence="1" id="KW-0238">DNA-binding</keyword>
<dbReference type="Pfam" id="PF01381">
    <property type="entry name" value="HTH_3"/>
    <property type="match status" value="1"/>
</dbReference>
<evidence type="ECO:0000313" key="3">
    <source>
        <dbReference type="EMBL" id="RUT02101.1"/>
    </source>
</evidence>
<dbReference type="GO" id="GO:0003677">
    <property type="term" value="F:DNA binding"/>
    <property type="evidence" value="ECO:0007669"/>
    <property type="project" value="UniProtKB-KW"/>
</dbReference>
<comment type="caution">
    <text evidence="3">The sequence shown here is derived from an EMBL/GenBank/DDBJ whole genome shotgun (WGS) entry which is preliminary data.</text>
</comment>
<evidence type="ECO:0000259" key="2">
    <source>
        <dbReference type="PROSITE" id="PS50943"/>
    </source>
</evidence>
<dbReference type="Gene3D" id="1.10.260.40">
    <property type="entry name" value="lambda repressor-like DNA-binding domains"/>
    <property type="match status" value="1"/>
</dbReference>
<sequence>MDLEARKKLGEVVKTARDSMSQRAFAKLLGVSYTTVQLWEKGESIPDVLNLANIADRAGYTIEELLNYLGIKPQSNSSDLNQIVKQIKVMPLSDVAVIGRVVMDRLASSIEVAGSEVKASG</sequence>
<protein>
    <recommendedName>
        <fullName evidence="2">HTH cro/C1-type domain-containing protein</fullName>
    </recommendedName>
</protein>
<dbReference type="SUPFAM" id="SSF47413">
    <property type="entry name" value="lambda repressor-like DNA-binding domains"/>
    <property type="match status" value="1"/>
</dbReference>
<proteinExistence type="predicted"/>
<dbReference type="AlphaFoldDB" id="A0A3S1AJ51"/>
<dbReference type="EMBL" id="RSCL01000017">
    <property type="protein sequence ID" value="RUT02101.1"/>
    <property type="molecule type" value="Genomic_DNA"/>
</dbReference>
<dbReference type="InterPro" id="IPR010982">
    <property type="entry name" value="Lambda_DNA-bd_dom_sf"/>
</dbReference>
<dbReference type="OrthoDB" id="465668at2"/>
<gene>
    <name evidence="3" type="ORF">DSM106972_061760</name>
</gene>
<dbReference type="RefSeq" id="WP_127084385.1">
    <property type="nucleotide sequence ID" value="NZ_RSCL01000017.1"/>
</dbReference>
<feature type="domain" description="HTH cro/C1-type" evidence="2">
    <location>
        <begin position="20"/>
        <end position="65"/>
    </location>
</feature>
<dbReference type="SMART" id="SM00530">
    <property type="entry name" value="HTH_XRE"/>
    <property type="match status" value="1"/>
</dbReference>
<dbReference type="PROSITE" id="PS50943">
    <property type="entry name" value="HTH_CROC1"/>
    <property type="match status" value="1"/>
</dbReference>
<evidence type="ECO:0000256" key="1">
    <source>
        <dbReference type="ARBA" id="ARBA00023125"/>
    </source>
</evidence>